<dbReference type="Proteomes" id="UP000558284">
    <property type="component" value="Unassembled WGS sequence"/>
</dbReference>
<dbReference type="AlphaFoldDB" id="A0A838BEE4"/>
<dbReference type="EMBL" id="JACDTY010000028">
    <property type="protein sequence ID" value="MBA1144845.1"/>
    <property type="molecule type" value="Genomic_DNA"/>
</dbReference>
<keyword evidence="3" id="KW-1185">Reference proteome</keyword>
<accession>A0A838BEE4</accession>
<organism evidence="2 3">
    <name type="scientific">Mesorhizobium neociceri</name>
    <dbReference type="NCBI Taxonomy" id="1307853"/>
    <lineage>
        <taxon>Bacteria</taxon>
        <taxon>Pseudomonadati</taxon>
        <taxon>Pseudomonadota</taxon>
        <taxon>Alphaproteobacteria</taxon>
        <taxon>Hyphomicrobiales</taxon>
        <taxon>Phyllobacteriaceae</taxon>
        <taxon>Mesorhizobium</taxon>
    </lineage>
</organism>
<feature type="domain" description="Trypsin-co-occurring" evidence="1">
    <location>
        <begin position="11"/>
        <end position="104"/>
    </location>
</feature>
<protein>
    <recommendedName>
        <fullName evidence="1">Trypsin-co-occurring domain-containing protein</fullName>
    </recommendedName>
</protein>
<sequence>MVAGTKYVRFPVGDATMVVEVDAPAGTTPVSAASAVAKANETLENAIAKAARIISTMRSEMQQAISDAEQIEVGFGIKFSSELGVILAKSSLEANLQVTVTWKR</sequence>
<dbReference type="NCBIfam" id="NF041216">
    <property type="entry name" value="CU044_2847_fam"/>
    <property type="match status" value="1"/>
</dbReference>
<proteinExistence type="predicted"/>
<evidence type="ECO:0000259" key="1">
    <source>
        <dbReference type="Pfam" id="PF19493"/>
    </source>
</evidence>
<dbReference type="Pfam" id="PF19493">
    <property type="entry name" value="Trypco1"/>
    <property type="match status" value="1"/>
</dbReference>
<evidence type="ECO:0000313" key="3">
    <source>
        <dbReference type="Proteomes" id="UP000558284"/>
    </source>
</evidence>
<dbReference type="RefSeq" id="WP_181061780.1">
    <property type="nucleotide sequence ID" value="NZ_JACDTY010000028.1"/>
</dbReference>
<reference evidence="2 3" key="1">
    <citation type="submission" date="2020-07" db="EMBL/GenBank/DDBJ databases">
        <title>Definition of the novel symbiovar canariense within Mesorhizobium novociceri, a new species of genus Mesorhizobium nodulating Cicer canariense in the Caldera de Taburiente National Park (La Palma, Canary Islands).</title>
        <authorList>
            <person name="Leon-Barrios M."/>
            <person name="Perez-Yepez J."/>
            <person name="Flores-Felix J.D."/>
            <person name="Ramirez-Baena M.H."/>
            <person name="Pulido-Suarez L."/>
            <person name="Igual J.M."/>
            <person name="Velazquez E."/>
            <person name="Peix A."/>
        </authorList>
    </citation>
    <scope>NUCLEOTIDE SEQUENCE [LARGE SCALE GENOMIC DNA]</scope>
    <source>
        <strain evidence="2 3">CCANP35</strain>
    </source>
</reference>
<evidence type="ECO:0000313" key="2">
    <source>
        <dbReference type="EMBL" id="MBA1144845.1"/>
    </source>
</evidence>
<name>A0A838BEE4_9HYPH</name>
<comment type="caution">
    <text evidence="2">The sequence shown here is derived from an EMBL/GenBank/DDBJ whole genome shotgun (WGS) entry which is preliminary data.</text>
</comment>
<gene>
    <name evidence="2" type="ORF">H0241_32130</name>
</gene>
<dbReference type="InterPro" id="IPR045794">
    <property type="entry name" value="Trypco1"/>
</dbReference>